<protein>
    <submittedName>
        <fullName evidence="1">Uncharacterized protein</fullName>
    </submittedName>
</protein>
<sequence>MRRTQNASLPYASPSMLFRMICNSVAFDRELTLNSSNGLKKRQGVTSAPRDSRESSRCEVSAFANSQLQDSLSQFSVLFNFLSDFPRNVLGN</sequence>
<keyword evidence="2" id="KW-1185">Reference proteome</keyword>
<evidence type="ECO:0000313" key="2">
    <source>
        <dbReference type="Proteomes" id="UP001054837"/>
    </source>
</evidence>
<name>A0AAV4UXY5_9ARAC</name>
<proteinExistence type="predicted"/>
<organism evidence="1 2">
    <name type="scientific">Caerostris darwini</name>
    <dbReference type="NCBI Taxonomy" id="1538125"/>
    <lineage>
        <taxon>Eukaryota</taxon>
        <taxon>Metazoa</taxon>
        <taxon>Ecdysozoa</taxon>
        <taxon>Arthropoda</taxon>
        <taxon>Chelicerata</taxon>
        <taxon>Arachnida</taxon>
        <taxon>Araneae</taxon>
        <taxon>Araneomorphae</taxon>
        <taxon>Entelegynae</taxon>
        <taxon>Araneoidea</taxon>
        <taxon>Araneidae</taxon>
        <taxon>Caerostris</taxon>
    </lineage>
</organism>
<dbReference type="EMBL" id="BPLQ01012107">
    <property type="protein sequence ID" value="GIY62603.1"/>
    <property type="molecule type" value="Genomic_DNA"/>
</dbReference>
<accession>A0AAV4UXY5</accession>
<gene>
    <name evidence="1" type="ORF">CDAR_521481</name>
</gene>
<dbReference type="AlphaFoldDB" id="A0AAV4UXY5"/>
<comment type="caution">
    <text evidence="1">The sequence shown here is derived from an EMBL/GenBank/DDBJ whole genome shotgun (WGS) entry which is preliminary data.</text>
</comment>
<reference evidence="1 2" key="1">
    <citation type="submission" date="2021-06" db="EMBL/GenBank/DDBJ databases">
        <title>Caerostris darwini draft genome.</title>
        <authorList>
            <person name="Kono N."/>
            <person name="Arakawa K."/>
        </authorList>
    </citation>
    <scope>NUCLEOTIDE SEQUENCE [LARGE SCALE GENOMIC DNA]</scope>
</reference>
<dbReference type="Proteomes" id="UP001054837">
    <property type="component" value="Unassembled WGS sequence"/>
</dbReference>
<evidence type="ECO:0000313" key="1">
    <source>
        <dbReference type="EMBL" id="GIY62603.1"/>
    </source>
</evidence>